<keyword evidence="2" id="KW-1185">Reference proteome</keyword>
<reference evidence="1" key="1">
    <citation type="submission" date="2022-05" db="EMBL/GenBank/DDBJ databases">
        <title>Halomonas geminus sp. nov. and Halomonas llamarensis sp. nov. isolated from high-altitude salars of the Atacama Desert.</title>
        <authorList>
            <person name="Hintersatz C."/>
            <person name="Rojas L.A."/>
            <person name="Wei T.-S."/>
            <person name="Kutschke S."/>
            <person name="Lehmann F."/>
            <person name="Jain R."/>
            <person name="Pollmann K."/>
        </authorList>
    </citation>
    <scope>NUCLEOTIDE SEQUENCE</scope>
    <source>
        <strain evidence="1">ATCHA</strain>
    </source>
</reference>
<dbReference type="RefSeq" id="WP_250080356.1">
    <property type="nucleotide sequence ID" value="NZ_JAMJPJ010000005.1"/>
</dbReference>
<gene>
    <name evidence="1" type="ORF">M8006_04955</name>
</gene>
<organism evidence="1 2">
    <name type="scientific">Halomonas llamarensis</name>
    <dbReference type="NCBI Taxonomy" id="2945104"/>
    <lineage>
        <taxon>Bacteria</taxon>
        <taxon>Pseudomonadati</taxon>
        <taxon>Pseudomonadota</taxon>
        <taxon>Gammaproteobacteria</taxon>
        <taxon>Oceanospirillales</taxon>
        <taxon>Halomonadaceae</taxon>
        <taxon>Halomonas</taxon>
    </lineage>
</organism>
<dbReference type="Gene3D" id="3.40.50.1010">
    <property type="entry name" value="5'-nuclease"/>
    <property type="match status" value="1"/>
</dbReference>
<evidence type="ECO:0000313" key="1">
    <source>
        <dbReference type="EMBL" id="MCL7929337.1"/>
    </source>
</evidence>
<protein>
    <submittedName>
        <fullName evidence="1">VapC toxin family PIN domain ribonuclease</fullName>
    </submittedName>
</protein>
<dbReference type="SUPFAM" id="SSF88723">
    <property type="entry name" value="PIN domain-like"/>
    <property type="match status" value="1"/>
</dbReference>
<dbReference type="InterPro" id="IPR029060">
    <property type="entry name" value="PIN-like_dom_sf"/>
</dbReference>
<dbReference type="EMBL" id="JAMJPJ010000005">
    <property type="protein sequence ID" value="MCL7929337.1"/>
    <property type="molecule type" value="Genomic_DNA"/>
</dbReference>
<name>A0ABT0SNG1_9GAMM</name>
<sequence>MSTFSVLIDSSVWVEHFRNGNTALIELLEADCALSHPMVTAELACGTPPSPREQTLRNISLLKPCNQASLREVMTFIEREALYGQGCGLVDICLLASTLITPEAKLWTLDKRLAGLAKQLGAAYQVAIH</sequence>
<accession>A0ABT0SNG1</accession>
<proteinExistence type="predicted"/>
<comment type="caution">
    <text evidence="1">The sequence shown here is derived from an EMBL/GenBank/DDBJ whole genome shotgun (WGS) entry which is preliminary data.</text>
</comment>
<dbReference type="Proteomes" id="UP001165308">
    <property type="component" value="Unassembled WGS sequence"/>
</dbReference>
<evidence type="ECO:0000313" key="2">
    <source>
        <dbReference type="Proteomes" id="UP001165308"/>
    </source>
</evidence>